<dbReference type="PIRSF" id="PIRSF000138">
    <property type="entry name" value="Al-hdrx_acd_dh"/>
    <property type="match status" value="1"/>
</dbReference>
<comment type="cofactor">
    <cofactor evidence="1">
        <name>FMN</name>
        <dbReference type="ChEBI" id="CHEBI:58210"/>
    </cofactor>
</comment>
<dbReference type="EMBL" id="JAYKLX010000002">
    <property type="protein sequence ID" value="MEB3344736.1"/>
    <property type="molecule type" value="Genomic_DNA"/>
</dbReference>
<keyword evidence="2" id="KW-0285">Flavoprotein</keyword>
<organism evidence="7 8">
    <name type="scientific">Aquimarina gracilis</name>
    <dbReference type="NCBI Taxonomy" id="874422"/>
    <lineage>
        <taxon>Bacteria</taxon>
        <taxon>Pseudomonadati</taxon>
        <taxon>Bacteroidota</taxon>
        <taxon>Flavobacteriia</taxon>
        <taxon>Flavobacteriales</taxon>
        <taxon>Flavobacteriaceae</taxon>
        <taxon>Aquimarina</taxon>
    </lineage>
</organism>
<dbReference type="InterPro" id="IPR013785">
    <property type="entry name" value="Aldolase_TIM"/>
</dbReference>
<feature type="domain" description="FMN hydroxy acid dehydrogenase" evidence="6">
    <location>
        <begin position="4"/>
        <end position="385"/>
    </location>
</feature>
<dbReference type="SUPFAM" id="SSF51395">
    <property type="entry name" value="FMN-linked oxidoreductases"/>
    <property type="match status" value="1"/>
</dbReference>
<dbReference type="Proteomes" id="UP001327027">
    <property type="component" value="Unassembled WGS sequence"/>
</dbReference>
<keyword evidence="3" id="KW-0288">FMN</keyword>
<evidence type="ECO:0000256" key="3">
    <source>
        <dbReference type="ARBA" id="ARBA00022643"/>
    </source>
</evidence>
<evidence type="ECO:0000256" key="2">
    <source>
        <dbReference type="ARBA" id="ARBA00022630"/>
    </source>
</evidence>
<protein>
    <submittedName>
        <fullName evidence="7">Alpha-hydroxy acid oxidase</fullName>
        <ecNumber evidence="7">1.-.-.-</ecNumber>
    </submittedName>
</protein>
<dbReference type="InterPro" id="IPR037396">
    <property type="entry name" value="FMN_HAD"/>
</dbReference>
<accession>A0ABU5ZSG1</accession>
<evidence type="ECO:0000256" key="4">
    <source>
        <dbReference type="ARBA" id="ARBA00023002"/>
    </source>
</evidence>
<reference evidence="7 8" key="1">
    <citation type="journal article" date="2013" name="Int. J. Syst. Evol. Microbiol.">
        <title>Aquimarina gracilis sp. nov., isolated from the gut microflora of a mussel, Mytilus coruscus, and emended description of Aquimarina spongiae.</title>
        <authorList>
            <person name="Park S.C."/>
            <person name="Choe H.N."/>
            <person name="Baik K.S."/>
            <person name="Seong C.N."/>
        </authorList>
    </citation>
    <scope>NUCLEOTIDE SEQUENCE [LARGE SCALE GENOMIC DNA]</scope>
    <source>
        <strain evidence="7 8">PSC32</strain>
    </source>
</reference>
<evidence type="ECO:0000313" key="8">
    <source>
        <dbReference type="Proteomes" id="UP001327027"/>
    </source>
</evidence>
<name>A0ABU5ZSG1_9FLAO</name>
<evidence type="ECO:0000256" key="5">
    <source>
        <dbReference type="ARBA" id="ARBA00024042"/>
    </source>
</evidence>
<dbReference type="InterPro" id="IPR012133">
    <property type="entry name" value="Alpha-hydoxy_acid_DH_FMN"/>
</dbReference>
<evidence type="ECO:0000256" key="1">
    <source>
        <dbReference type="ARBA" id="ARBA00001917"/>
    </source>
</evidence>
<dbReference type="RefSeq" id="WP_324178774.1">
    <property type="nucleotide sequence ID" value="NZ_BAABAW010000003.1"/>
</dbReference>
<comment type="similarity">
    <text evidence="5">Belongs to the FMN-dependent alpha-hydroxy acid dehydrogenase family.</text>
</comment>
<dbReference type="Pfam" id="PF01070">
    <property type="entry name" value="FMN_dh"/>
    <property type="match status" value="1"/>
</dbReference>
<evidence type="ECO:0000259" key="6">
    <source>
        <dbReference type="PROSITE" id="PS51349"/>
    </source>
</evidence>
<gene>
    <name evidence="7" type="ORF">U6A24_04655</name>
</gene>
<dbReference type="Gene3D" id="3.20.20.70">
    <property type="entry name" value="Aldolase class I"/>
    <property type="match status" value="1"/>
</dbReference>
<dbReference type="PANTHER" id="PTHR10578">
    <property type="entry name" value="S -2-HYDROXY-ACID OXIDASE-RELATED"/>
    <property type="match status" value="1"/>
</dbReference>
<sequence length="385" mass="42952">MKWPYNTKYPSVDDLRTKAKKRIPKFAFEYLDGGCNEDVNLHRNRSDIQKIELKPHYLSTHTGSDMKTELFGITYDAPFGIAPVGLQGLMWPNSPEILAKAALEHNIPFILSTVSTSSIERISEITEGNAWFQLYHPTEDRLRNDIISRAASASCPVLVLLCDVPTFGFRPRDIRNGLAMPPKMSFRNILQILSTPNWALQTLLQGQPNFETLKPYMPKNMDLSALGQFMNQTFSGRLNEEKIAPIREMWKGKIVLKGVASEEDTEKAIELGLDGIIVSNHGGRQLDAGQSTIKPLYTIAEKYGSKITVMMDSGIRSGPDIARTMACGAKFTFMGRSFMYGVSALGKEGGDHTISLIKTQLQQVMEQICCEKVSGFPDHLINSKV</sequence>
<dbReference type="CDD" id="cd02809">
    <property type="entry name" value="alpha_hydroxyacid_oxid_FMN"/>
    <property type="match status" value="1"/>
</dbReference>
<dbReference type="EC" id="1.-.-.-" evidence="7"/>
<dbReference type="InterPro" id="IPR008259">
    <property type="entry name" value="FMN_hydac_DH_AS"/>
</dbReference>
<keyword evidence="8" id="KW-1185">Reference proteome</keyword>
<dbReference type="InterPro" id="IPR000262">
    <property type="entry name" value="FMN-dep_DH"/>
</dbReference>
<dbReference type="PROSITE" id="PS00557">
    <property type="entry name" value="FMN_HYDROXY_ACID_DH_1"/>
    <property type="match status" value="1"/>
</dbReference>
<dbReference type="PROSITE" id="PS51349">
    <property type="entry name" value="FMN_HYDROXY_ACID_DH_2"/>
    <property type="match status" value="1"/>
</dbReference>
<keyword evidence="4 7" id="KW-0560">Oxidoreductase</keyword>
<evidence type="ECO:0000313" key="7">
    <source>
        <dbReference type="EMBL" id="MEB3344736.1"/>
    </source>
</evidence>
<comment type="caution">
    <text evidence="7">The sequence shown here is derived from an EMBL/GenBank/DDBJ whole genome shotgun (WGS) entry which is preliminary data.</text>
</comment>
<dbReference type="GO" id="GO:0016491">
    <property type="term" value="F:oxidoreductase activity"/>
    <property type="evidence" value="ECO:0007669"/>
    <property type="project" value="UniProtKB-KW"/>
</dbReference>
<dbReference type="PANTHER" id="PTHR10578:SF107">
    <property type="entry name" value="2-HYDROXYACID OXIDASE 1"/>
    <property type="match status" value="1"/>
</dbReference>
<proteinExistence type="inferred from homology"/>